<dbReference type="RefSeq" id="WP_161489942.1">
    <property type="nucleotide sequence ID" value="NZ_JQSG02000002.1"/>
</dbReference>
<dbReference type="EMBL" id="JQSG02000002">
    <property type="protein sequence ID" value="OBS10275.1"/>
    <property type="molecule type" value="Genomic_DNA"/>
</dbReference>
<dbReference type="AlphaFoldDB" id="A0A1A6C6V3"/>
<dbReference type="Proteomes" id="UP000029273">
    <property type="component" value="Unassembled WGS sequence"/>
</dbReference>
<feature type="transmembrane region" description="Helical" evidence="1">
    <location>
        <begin position="12"/>
        <end position="32"/>
    </location>
</feature>
<keyword evidence="3" id="KW-1185">Reference proteome</keyword>
<accession>A0A1A6C6V3</accession>
<reference evidence="2 3" key="1">
    <citation type="journal article" date="2014" name="Genome Announc.">
        <title>Draft Genome Sequence of the Iron-Oxidizing, Acidophilic, and Halotolerant 'Thiobacillus prosperus' Type Strain DSM 5130.</title>
        <authorList>
            <person name="Ossandon F.J."/>
            <person name="Cardenas J.P."/>
            <person name="Corbett M."/>
            <person name="Quatrini R."/>
            <person name="Holmes D.S."/>
            <person name="Watkin E."/>
        </authorList>
    </citation>
    <scope>NUCLEOTIDE SEQUENCE [LARGE SCALE GENOMIC DNA]</scope>
    <source>
        <strain evidence="2 3">DSM 5130</strain>
    </source>
</reference>
<evidence type="ECO:0000256" key="1">
    <source>
        <dbReference type="SAM" id="Phobius"/>
    </source>
</evidence>
<comment type="caution">
    <text evidence="2">The sequence shown here is derived from an EMBL/GenBank/DDBJ whole genome shotgun (WGS) entry which is preliminary data.</text>
</comment>
<keyword evidence="1" id="KW-0812">Transmembrane</keyword>
<organism evidence="2 3">
    <name type="scientific">Acidihalobacter prosperus</name>
    <dbReference type="NCBI Taxonomy" id="160660"/>
    <lineage>
        <taxon>Bacteria</taxon>
        <taxon>Pseudomonadati</taxon>
        <taxon>Pseudomonadota</taxon>
        <taxon>Gammaproteobacteria</taxon>
        <taxon>Chromatiales</taxon>
        <taxon>Ectothiorhodospiraceae</taxon>
        <taxon>Acidihalobacter</taxon>
    </lineage>
</organism>
<keyword evidence="1" id="KW-0472">Membrane</keyword>
<name>A0A1A6C6V3_9GAMM</name>
<sequence length="58" mass="6429">MTSRLSGWIEGIAMALLVGLLWAGVSLTWLAIPLGLFLLPTFLEEDENEQGRKGKDNR</sequence>
<evidence type="ECO:0000313" key="2">
    <source>
        <dbReference type="EMBL" id="OBS10275.1"/>
    </source>
</evidence>
<evidence type="ECO:0000313" key="3">
    <source>
        <dbReference type="Proteomes" id="UP000029273"/>
    </source>
</evidence>
<protein>
    <submittedName>
        <fullName evidence="2">Uncharacterized protein</fullName>
    </submittedName>
</protein>
<keyword evidence="1" id="KW-1133">Transmembrane helix</keyword>
<proteinExistence type="predicted"/>
<gene>
    <name evidence="2" type="ORF">Thpro_021325</name>
</gene>